<dbReference type="PANTHER" id="PTHR34477:SF1">
    <property type="entry name" value="UPF0213 PROTEIN YHBQ"/>
    <property type="match status" value="1"/>
</dbReference>
<accession>A0A0G1IVU8</accession>
<dbReference type="PROSITE" id="PS50164">
    <property type="entry name" value="GIY_YIG"/>
    <property type="match status" value="1"/>
</dbReference>
<evidence type="ECO:0000256" key="1">
    <source>
        <dbReference type="ARBA" id="ARBA00007435"/>
    </source>
</evidence>
<comment type="caution">
    <text evidence="3">The sequence shown here is derived from an EMBL/GenBank/DDBJ whole genome shotgun (WGS) entry which is preliminary data.</text>
</comment>
<dbReference type="AlphaFoldDB" id="A0A0G1IVU8"/>
<sequence length="87" mass="10558">MFYVYLIKNNNKRWYIGSTNDLKRRMTEHNAGKNFSTKYDKTWKLIYYEAYLDEHMARIREKKLKSFGSAFGHLLKRLDMGNKKREG</sequence>
<dbReference type="EMBL" id="LCIT01000002">
    <property type="protein sequence ID" value="KKT63541.1"/>
    <property type="molecule type" value="Genomic_DNA"/>
</dbReference>
<evidence type="ECO:0000259" key="2">
    <source>
        <dbReference type="PROSITE" id="PS50164"/>
    </source>
</evidence>
<comment type="similarity">
    <text evidence="1">Belongs to the UPF0213 family.</text>
</comment>
<dbReference type="Gene3D" id="3.40.1440.10">
    <property type="entry name" value="GIY-YIG endonuclease"/>
    <property type="match status" value="1"/>
</dbReference>
<dbReference type="SUPFAM" id="SSF82771">
    <property type="entry name" value="GIY-YIG endonuclease"/>
    <property type="match status" value="1"/>
</dbReference>
<feature type="domain" description="GIY-YIG" evidence="2">
    <location>
        <begin position="1"/>
        <end position="75"/>
    </location>
</feature>
<protein>
    <recommendedName>
        <fullName evidence="2">GIY-YIG domain-containing protein</fullName>
    </recommendedName>
</protein>
<evidence type="ECO:0000313" key="4">
    <source>
        <dbReference type="Proteomes" id="UP000033945"/>
    </source>
</evidence>
<dbReference type="Pfam" id="PF01541">
    <property type="entry name" value="GIY-YIG"/>
    <property type="match status" value="1"/>
</dbReference>
<dbReference type="InterPro" id="IPR035901">
    <property type="entry name" value="GIY-YIG_endonuc_sf"/>
</dbReference>
<dbReference type="SMART" id="SM00465">
    <property type="entry name" value="GIYc"/>
    <property type="match status" value="1"/>
</dbReference>
<name>A0A0G1IVU8_9BACT</name>
<dbReference type="InterPro" id="IPR050190">
    <property type="entry name" value="UPF0213_domain"/>
</dbReference>
<evidence type="ECO:0000313" key="3">
    <source>
        <dbReference type="EMBL" id="KKT63541.1"/>
    </source>
</evidence>
<organism evidence="3 4">
    <name type="scientific">Candidatus Giovannonibacteria bacterium GW2011_GWA2_44_26</name>
    <dbReference type="NCBI Taxonomy" id="1618648"/>
    <lineage>
        <taxon>Bacteria</taxon>
        <taxon>Candidatus Giovannoniibacteriota</taxon>
    </lineage>
</organism>
<dbReference type="Proteomes" id="UP000033945">
    <property type="component" value="Unassembled WGS sequence"/>
</dbReference>
<gene>
    <name evidence="3" type="ORF">UW55_C0002G0006</name>
</gene>
<dbReference type="PANTHER" id="PTHR34477">
    <property type="entry name" value="UPF0213 PROTEIN YHBQ"/>
    <property type="match status" value="1"/>
</dbReference>
<reference evidence="3 4" key="1">
    <citation type="journal article" date="2015" name="Nature">
        <title>rRNA introns, odd ribosomes, and small enigmatic genomes across a large radiation of phyla.</title>
        <authorList>
            <person name="Brown C.T."/>
            <person name="Hug L.A."/>
            <person name="Thomas B.C."/>
            <person name="Sharon I."/>
            <person name="Castelle C.J."/>
            <person name="Singh A."/>
            <person name="Wilkins M.J."/>
            <person name="Williams K.H."/>
            <person name="Banfield J.F."/>
        </authorList>
    </citation>
    <scope>NUCLEOTIDE SEQUENCE [LARGE SCALE GENOMIC DNA]</scope>
</reference>
<proteinExistence type="inferred from homology"/>
<dbReference type="InterPro" id="IPR000305">
    <property type="entry name" value="GIY-YIG_endonuc"/>
</dbReference>